<sequence length="349" mass="37633">MPDSRQIDPFHRAQVFELLGVDHRAVPHQRHRAAGVAGAAAARHDGQAQRDAGLHQRRHLGLDVRAEHDEGNLHAPVGGVGHVRDARQAVETDVVASRVAGELAQRAPAQGGDFVEPGGEGGHGRARAFQQLHHQGVARAGVRILRVGAVPALVDLVQAVPQRVDQGAAALARMQQVVLQVGIALEHPDIAQHLVQHARAASGAAFLAQLGQPVPGVGAEQADDNFAVGERGVVVGNLAQARRGVRQRQGRGRRGVGSWRGNFERRNLRGVHGGHRNRHCRNWGFSWGARGCPRGDRSCCRPQRGRCLRRGAMPCPPAAARPRGAAVPRSRPAARRPSRCRRACRRGRW</sequence>
<evidence type="ECO:0000313" key="2">
    <source>
        <dbReference type="EMBL" id="OIQ69148.1"/>
    </source>
</evidence>
<evidence type="ECO:0000256" key="1">
    <source>
        <dbReference type="SAM" id="MobiDB-lite"/>
    </source>
</evidence>
<organism evidence="2">
    <name type="scientific">mine drainage metagenome</name>
    <dbReference type="NCBI Taxonomy" id="410659"/>
    <lineage>
        <taxon>unclassified sequences</taxon>
        <taxon>metagenomes</taxon>
        <taxon>ecological metagenomes</taxon>
    </lineage>
</organism>
<accession>A0A1J5PNI8</accession>
<gene>
    <name evidence="2" type="ORF">GALL_492520</name>
</gene>
<dbReference type="EMBL" id="MLJW01004890">
    <property type="protein sequence ID" value="OIQ69148.1"/>
    <property type="molecule type" value="Genomic_DNA"/>
</dbReference>
<feature type="compositionally biased region" description="Low complexity" evidence="1">
    <location>
        <begin position="320"/>
        <end position="331"/>
    </location>
</feature>
<protein>
    <submittedName>
        <fullName evidence="2">Uncharacterized protein</fullName>
    </submittedName>
</protein>
<proteinExistence type="predicted"/>
<feature type="region of interest" description="Disordered" evidence="1">
    <location>
        <begin position="315"/>
        <end position="338"/>
    </location>
</feature>
<name>A0A1J5PNI8_9ZZZZ</name>
<reference evidence="2" key="1">
    <citation type="submission" date="2016-10" db="EMBL/GenBank/DDBJ databases">
        <title>Sequence of Gallionella enrichment culture.</title>
        <authorList>
            <person name="Poehlein A."/>
            <person name="Muehling M."/>
            <person name="Daniel R."/>
        </authorList>
    </citation>
    <scope>NUCLEOTIDE SEQUENCE</scope>
</reference>
<dbReference type="AlphaFoldDB" id="A0A1J5PNI8"/>
<comment type="caution">
    <text evidence="2">The sequence shown here is derived from an EMBL/GenBank/DDBJ whole genome shotgun (WGS) entry which is preliminary data.</text>
</comment>